<name>A0A2P6SQG4_ROSCH</name>
<reference evidence="1 2" key="1">
    <citation type="journal article" date="2018" name="Nat. Genet.">
        <title>The Rosa genome provides new insights in the design of modern roses.</title>
        <authorList>
            <person name="Bendahmane M."/>
        </authorList>
    </citation>
    <scope>NUCLEOTIDE SEQUENCE [LARGE SCALE GENOMIC DNA]</scope>
    <source>
        <strain evidence="2">cv. Old Blush</strain>
    </source>
</reference>
<dbReference type="InterPro" id="IPR001623">
    <property type="entry name" value="DnaJ_domain"/>
</dbReference>
<keyword evidence="2" id="KW-1185">Reference proteome</keyword>
<dbReference type="EMBL" id="PDCK01000022">
    <property type="protein sequence ID" value="PRQ60918.1"/>
    <property type="molecule type" value="Genomic_DNA"/>
</dbReference>
<dbReference type="SUPFAM" id="SSF46565">
    <property type="entry name" value="Chaperone J-domain"/>
    <property type="match status" value="1"/>
</dbReference>
<evidence type="ECO:0000313" key="2">
    <source>
        <dbReference type="Proteomes" id="UP000238479"/>
    </source>
</evidence>
<dbReference type="InterPro" id="IPR036869">
    <property type="entry name" value="J_dom_sf"/>
</dbReference>
<gene>
    <name evidence="1" type="ORF">RchiOBHm_Chr0c23g0500821</name>
</gene>
<dbReference type="Proteomes" id="UP000238479">
    <property type="component" value="Unassembled WGS sequence"/>
</dbReference>
<dbReference type="Gene3D" id="1.10.287.110">
    <property type="entry name" value="DnaJ domain"/>
    <property type="match status" value="1"/>
</dbReference>
<dbReference type="Gramene" id="PRQ60918">
    <property type="protein sequence ID" value="PRQ60918"/>
    <property type="gene ID" value="RchiOBHm_Chr0c23g0500821"/>
</dbReference>
<organism evidence="1 2">
    <name type="scientific">Rosa chinensis</name>
    <name type="common">China rose</name>
    <dbReference type="NCBI Taxonomy" id="74649"/>
    <lineage>
        <taxon>Eukaryota</taxon>
        <taxon>Viridiplantae</taxon>
        <taxon>Streptophyta</taxon>
        <taxon>Embryophyta</taxon>
        <taxon>Tracheophyta</taxon>
        <taxon>Spermatophyta</taxon>
        <taxon>Magnoliopsida</taxon>
        <taxon>eudicotyledons</taxon>
        <taxon>Gunneridae</taxon>
        <taxon>Pentapetalae</taxon>
        <taxon>rosids</taxon>
        <taxon>fabids</taxon>
        <taxon>Rosales</taxon>
        <taxon>Rosaceae</taxon>
        <taxon>Rosoideae</taxon>
        <taxon>Rosoideae incertae sedis</taxon>
        <taxon>Rosa</taxon>
    </lineage>
</organism>
<sequence>MRSIHGTASMAARDYYETVGVSRNASASEIKKAYYGALQLGQDSELLRSSLKIWN</sequence>
<dbReference type="CDD" id="cd06257">
    <property type="entry name" value="DnaJ"/>
    <property type="match status" value="1"/>
</dbReference>
<proteinExistence type="predicted"/>
<protein>
    <submittedName>
        <fullName evidence="1">Putative DnaJ domain-containing protein</fullName>
    </submittedName>
</protein>
<accession>A0A2P6SQG4</accession>
<evidence type="ECO:0000313" key="1">
    <source>
        <dbReference type="EMBL" id="PRQ60918.1"/>
    </source>
</evidence>
<comment type="caution">
    <text evidence="1">The sequence shown here is derived from an EMBL/GenBank/DDBJ whole genome shotgun (WGS) entry which is preliminary data.</text>
</comment>
<dbReference type="AlphaFoldDB" id="A0A2P6SQG4"/>
<dbReference type="STRING" id="74649.A0A2P6SQG4"/>